<keyword evidence="3" id="KW-1185">Reference proteome</keyword>
<dbReference type="GeneID" id="17044179"/>
<dbReference type="Proteomes" id="UP000007264">
    <property type="component" value="Unassembled WGS sequence"/>
</dbReference>
<sequence>MWWNASLTLHTALGRTVGDCRGPPSPRTVRGHSRQAAAPSDGDSAPAATLFPAKAAGNKNKSVNWRRPSPGRRAVSG</sequence>
<name>I0Z6A6_COCSC</name>
<dbReference type="AlphaFoldDB" id="I0Z6A6"/>
<feature type="compositionally biased region" description="Low complexity" evidence="1">
    <location>
        <begin position="36"/>
        <end position="56"/>
    </location>
</feature>
<feature type="region of interest" description="Disordered" evidence="1">
    <location>
        <begin position="16"/>
        <end position="77"/>
    </location>
</feature>
<reference evidence="2 3" key="1">
    <citation type="journal article" date="2012" name="Genome Biol.">
        <title>The genome of the polar eukaryotic microalga coccomyxa subellipsoidea reveals traits of cold adaptation.</title>
        <authorList>
            <person name="Blanc G."/>
            <person name="Agarkova I."/>
            <person name="Grimwood J."/>
            <person name="Kuo A."/>
            <person name="Brueggeman A."/>
            <person name="Dunigan D."/>
            <person name="Gurnon J."/>
            <person name="Ladunga I."/>
            <person name="Lindquist E."/>
            <person name="Lucas S."/>
            <person name="Pangilinan J."/>
            <person name="Proschold T."/>
            <person name="Salamov A."/>
            <person name="Schmutz J."/>
            <person name="Weeks D."/>
            <person name="Yamada T."/>
            <person name="Claverie J.M."/>
            <person name="Grigoriev I."/>
            <person name="Van Etten J."/>
            <person name="Lomsadze A."/>
            <person name="Borodovsky M."/>
        </authorList>
    </citation>
    <scope>NUCLEOTIDE SEQUENCE [LARGE SCALE GENOMIC DNA]</scope>
    <source>
        <strain evidence="2 3">C-169</strain>
    </source>
</reference>
<evidence type="ECO:0000256" key="1">
    <source>
        <dbReference type="SAM" id="MobiDB-lite"/>
    </source>
</evidence>
<evidence type="ECO:0000313" key="2">
    <source>
        <dbReference type="EMBL" id="EIE26175.1"/>
    </source>
</evidence>
<proteinExistence type="predicted"/>
<organism evidence="2 3">
    <name type="scientific">Coccomyxa subellipsoidea (strain C-169)</name>
    <name type="common">Green microalga</name>
    <dbReference type="NCBI Taxonomy" id="574566"/>
    <lineage>
        <taxon>Eukaryota</taxon>
        <taxon>Viridiplantae</taxon>
        <taxon>Chlorophyta</taxon>
        <taxon>core chlorophytes</taxon>
        <taxon>Trebouxiophyceae</taxon>
        <taxon>Trebouxiophyceae incertae sedis</taxon>
        <taxon>Coccomyxaceae</taxon>
        <taxon>Coccomyxa</taxon>
        <taxon>Coccomyxa subellipsoidea</taxon>
    </lineage>
</organism>
<dbReference type="KEGG" id="csl:COCSUDRAFT_61163"/>
<dbReference type="RefSeq" id="XP_005650719.1">
    <property type="nucleotide sequence ID" value="XM_005650662.1"/>
</dbReference>
<dbReference type="EMBL" id="AGSI01000003">
    <property type="protein sequence ID" value="EIE26175.1"/>
    <property type="molecule type" value="Genomic_DNA"/>
</dbReference>
<protein>
    <submittedName>
        <fullName evidence="2">Uncharacterized protein</fullName>
    </submittedName>
</protein>
<gene>
    <name evidence="2" type="ORF">COCSUDRAFT_61163</name>
</gene>
<accession>I0Z6A6</accession>
<comment type="caution">
    <text evidence="2">The sequence shown here is derived from an EMBL/GenBank/DDBJ whole genome shotgun (WGS) entry which is preliminary data.</text>
</comment>
<evidence type="ECO:0000313" key="3">
    <source>
        <dbReference type="Proteomes" id="UP000007264"/>
    </source>
</evidence>